<keyword evidence="1" id="KW-0812">Transmembrane</keyword>
<dbReference type="EMBL" id="JAMXLY010000002">
    <property type="protein sequence ID" value="MCO6024424.1"/>
    <property type="molecule type" value="Genomic_DNA"/>
</dbReference>
<keyword evidence="1" id="KW-1133">Transmembrane helix</keyword>
<dbReference type="Gene3D" id="2.170.120.40">
    <property type="entry name" value="YbbR-like domain"/>
    <property type="match status" value="1"/>
</dbReference>
<dbReference type="Pfam" id="PF07949">
    <property type="entry name" value="YbbR"/>
    <property type="match status" value="1"/>
</dbReference>
<protein>
    <submittedName>
        <fullName evidence="2">YbbR-like domain-containing protein</fullName>
    </submittedName>
</protein>
<dbReference type="PANTHER" id="PTHR37804">
    <property type="entry name" value="CDAA REGULATORY PROTEIN CDAR"/>
    <property type="match status" value="1"/>
</dbReference>
<sequence length="331" mass="37361">MHNASHILQLVRDFLLGLPKRIISKEFLIFLFFLALSAIFWLLMSLNGTYEKEYPVALRLTGVPRNAVITGPLEDTVYVTIRDKGFQLLAYSTSKSIQPVSVPFSAYAQKDTGHGNVPIGDIKASIYLQLFKSSKITQFKPGKLDFYFNFGLSKVVPVRMAGTVVPGESYYLSKVEFWPEKVTVYANRHLLDKVHSVSTENLYITNFSDTLYRMVSLKSIRGVKIVPNRVQIGLFPDILTEESVEVPITAINMPAGKVLRTFPSKVKVSFIIGASMFRTIHVSQFSVVANYKELASDSTKNCKLHLKMFPHGIMKPHLDVNQVDYLIEENE</sequence>
<keyword evidence="3" id="KW-1185">Reference proteome</keyword>
<proteinExistence type="predicted"/>
<reference evidence="2 3" key="1">
    <citation type="submission" date="2022-06" db="EMBL/GenBank/DDBJ databases">
        <title>A taxonomic note on the genus Prevotella: Description of four novel genera and emended description of the genera Hallella and Xylanibacter.</title>
        <authorList>
            <person name="Hitch T.C.A."/>
        </authorList>
    </citation>
    <scope>NUCLEOTIDE SEQUENCE [LARGE SCALE GENOMIC DNA]</scope>
    <source>
        <strain evidence="2 3">DSM 100619</strain>
    </source>
</reference>
<keyword evidence="1" id="KW-0472">Membrane</keyword>
<accession>A0ABT1BTY0</accession>
<evidence type="ECO:0000313" key="2">
    <source>
        <dbReference type="EMBL" id="MCO6024424.1"/>
    </source>
</evidence>
<name>A0ABT1BTY0_9BACT</name>
<dbReference type="InterPro" id="IPR012505">
    <property type="entry name" value="YbbR"/>
</dbReference>
<dbReference type="Proteomes" id="UP001204015">
    <property type="component" value="Unassembled WGS sequence"/>
</dbReference>
<comment type="caution">
    <text evidence="2">The sequence shown here is derived from an EMBL/GenBank/DDBJ whole genome shotgun (WGS) entry which is preliminary data.</text>
</comment>
<gene>
    <name evidence="2" type="ORF">NG821_00950</name>
</gene>
<feature type="transmembrane region" description="Helical" evidence="1">
    <location>
        <begin position="27"/>
        <end position="46"/>
    </location>
</feature>
<dbReference type="InterPro" id="IPR053154">
    <property type="entry name" value="c-di-AMP_regulator"/>
</dbReference>
<dbReference type="PANTHER" id="PTHR37804:SF1">
    <property type="entry name" value="CDAA REGULATORY PROTEIN CDAR"/>
    <property type="match status" value="1"/>
</dbReference>
<organism evidence="2 3">
    <name type="scientific">Segatella cerevisiae</name>
    <dbReference type="NCBI Taxonomy" id="2053716"/>
    <lineage>
        <taxon>Bacteria</taxon>
        <taxon>Pseudomonadati</taxon>
        <taxon>Bacteroidota</taxon>
        <taxon>Bacteroidia</taxon>
        <taxon>Bacteroidales</taxon>
        <taxon>Prevotellaceae</taxon>
        <taxon>Segatella</taxon>
    </lineage>
</organism>
<evidence type="ECO:0000256" key="1">
    <source>
        <dbReference type="SAM" id="Phobius"/>
    </source>
</evidence>
<evidence type="ECO:0000313" key="3">
    <source>
        <dbReference type="Proteomes" id="UP001204015"/>
    </source>
</evidence>